<proteinExistence type="inferred from homology"/>
<evidence type="ECO:0000256" key="9">
    <source>
        <dbReference type="ARBA" id="ARBA00023224"/>
    </source>
</evidence>
<dbReference type="GO" id="GO:0004993">
    <property type="term" value="F:G protein-coupled serotonin receptor activity"/>
    <property type="evidence" value="ECO:0007669"/>
    <property type="project" value="TreeGrafter"/>
</dbReference>
<protein>
    <recommendedName>
        <fullName evidence="12">G-protein coupled receptors family 1 profile domain-containing protein</fullName>
    </recommendedName>
</protein>
<keyword evidence="3" id="KW-1003">Cell membrane</keyword>
<keyword evidence="7 11" id="KW-0472">Membrane</keyword>
<feature type="compositionally biased region" description="Basic and acidic residues" evidence="10">
    <location>
        <begin position="86"/>
        <end position="96"/>
    </location>
</feature>
<feature type="region of interest" description="Disordered" evidence="10">
    <location>
        <begin position="214"/>
        <end position="235"/>
    </location>
</feature>
<evidence type="ECO:0000256" key="6">
    <source>
        <dbReference type="ARBA" id="ARBA00023040"/>
    </source>
</evidence>
<evidence type="ECO:0000256" key="1">
    <source>
        <dbReference type="ARBA" id="ARBA00004651"/>
    </source>
</evidence>
<feature type="region of interest" description="Disordered" evidence="10">
    <location>
        <begin position="166"/>
        <end position="197"/>
    </location>
</feature>
<dbReference type="Pfam" id="PF00001">
    <property type="entry name" value="7tm_1"/>
    <property type="match status" value="1"/>
</dbReference>
<feature type="compositionally biased region" description="Basic and acidic residues" evidence="10">
    <location>
        <begin position="65"/>
        <end position="75"/>
    </location>
</feature>
<keyword evidence="9" id="KW-0807">Transducer</keyword>
<evidence type="ECO:0000256" key="10">
    <source>
        <dbReference type="SAM" id="MobiDB-lite"/>
    </source>
</evidence>
<reference evidence="13 14" key="1">
    <citation type="submission" date="2024-03" db="EMBL/GenBank/DDBJ databases">
        <title>Adaptation during the transition from Ophiocordyceps entomopathogen to insect associate is accompanied by gene loss and intensified selection.</title>
        <authorList>
            <person name="Ward C.M."/>
            <person name="Onetto C.A."/>
            <person name="Borneman A.R."/>
        </authorList>
    </citation>
    <scope>NUCLEOTIDE SEQUENCE [LARGE SCALE GENOMIC DNA]</scope>
    <source>
        <strain evidence="13">AWRI1</strain>
        <tissue evidence="13">Single Adult Female</tissue>
    </source>
</reference>
<evidence type="ECO:0000259" key="12">
    <source>
        <dbReference type="PROSITE" id="PS50262"/>
    </source>
</evidence>
<evidence type="ECO:0000256" key="4">
    <source>
        <dbReference type="ARBA" id="ARBA00022692"/>
    </source>
</evidence>
<keyword evidence="6" id="KW-0297">G-protein coupled receptor</keyword>
<dbReference type="Proteomes" id="UP001367676">
    <property type="component" value="Unassembled WGS sequence"/>
</dbReference>
<evidence type="ECO:0000256" key="11">
    <source>
        <dbReference type="SAM" id="Phobius"/>
    </source>
</evidence>
<keyword evidence="4 11" id="KW-0812">Transmembrane</keyword>
<keyword evidence="5 11" id="KW-1133">Transmembrane helix</keyword>
<dbReference type="GO" id="GO:0045202">
    <property type="term" value="C:synapse"/>
    <property type="evidence" value="ECO:0007669"/>
    <property type="project" value="GOC"/>
</dbReference>
<dbReference type="EMBL" id="JBBCAQ010000033">
    <property type="protein sequence ID" value="KAK7582112.1"/>
    <property type="molecule type" value="Genomic_DNA"/>
</dbReference>
<dbReference type="PRINTS" id="PR00237">
    <property type="entry name" value="GPCRRHODOPSN"/>
</dbReference>
<dbReference type="GO" id="GO:0030425">
    <property type="term" value="C:dendrite"/>
    <property type="evidence" value="ECO:0007669"/>
    <property type="project" value="TreeGrafter"/>
</dbReference>
<dbReference type="InterPro" id="IPR017452">
    <property type="entry name" value="GPCR_Rhodpsn_7TM"/>
</dbReference>
<keyword evidence="8" id="KW-0675">Receptor</keyword>
<dbReference type="GO" id="GO:0005886">
    <property type="term" value="C:plasma membrane"/>
    <property type="evidence" value="ECO:0007669"/>
    <property type="project" value="UniProtKB-SubCell"/>
</dbReference>
<feature type="compositionally biased region" description="Low complexity" evidence="10">
    <location>
        <begin position="185"/>
        <end position="197"/>
    </location>
</feature>
<feature type="domain" description="G-protein coupled receptors family 1 profile" evidence="12">
    <location>
        <begin position="311"/>
        <end position="350"/>
    </location>
</feature>
<sequence>MHGGIFPVFTRFEPKFFATLKDRECTGSDYNYNAPSVAGKREFCKHSLQAKLIIKVPLPAKSSELDLMTRESTRDKTKRKRKETKRKGEKDGERRPSANKLSVSSPEDTAIVIDGRRAPCQPPPHPPASPPTTSPFSHASPHVFISALESHVDGKTLFTVANHRLRSPHQPPQSQQPHSRRANRQPTTTTTPQPLHSLLRPYYRPLLPYGPPDPYEEGGGFYRQPTPATSSSATGAAADDGLDFTLTFGSAAAANESLLTAASATAATASVASTLANATAATATAAAAGVDAFPRWWALSAIVLVLGTAAGNVLVCLAIYWERRLQNVTNYFLMSLAITDLMVAMLVMPMGILSLVQGKLQIFSFPSPLSFIGPPELRLRTSLSGIYQTPFFLKCSKPR</sequence>
<evidence type="ECO:0000256" key="2">
    <source>
        <dbReference type="ARBA" id="ARBA00010663"/>
    </source>
</evidence>
<dbReference type="Gene3D" id="1.20.1070.10">
    <property type="entry name" value="Rhodopsin 7-helix transmembrane proteins"/>
    <property type="match status" value="1"/>
</dbReference>
<organism evidence="13 14">
    <name type="scientific">Parthenolecanium corni</name>
    <dbReference type="NCBI Taxonomy" id="536013"/>
    <lineage>
        <taxon>Eukaryota</taxon>
        <taxon>Metazoa</taxon>
        <taxon>Ecdysozoa</taxon>
        <taxon>Arthropoda</taxon>
        <taxon>Hexapoda</taxon>
        <taxon>Insecta</taxon>
        <taxon>Pterygota</taxon>
        <taxon>Neoptera</taxon>
        <taxon>Paraneoptera</taxon>
        <taxon>Hemiptera</taxon>
        <taxon>Sternorrhyncha</taxon>
        <taxon>Coccoidea</taxon>
        <taxon>Coccidae</taxon>
        <taxon>Parthenolecanium</taxon>
    </lineage>
</organism>
<evidence type="ECO:0000256" key="3">
    <source>
        <dbReference type="ARBA" id="ARBA00022475"/>
    </source>
</evidence>
<gene>
    <name evidence="13" type="ORF">V9T40_013557</name>
</gene>
<evidence type="ECO:0000313" key="13">
    <source>
        <dbReference type="EMBL" id="KAK7582112.1"/>
    </source>
</evidence>
<feature type="transmembrane region" description="Helical" evidence="11">
    <location>
        <begin position="296"/>
        <end position="320"/>
    </location>
</feature>
<evidence type="ECO:0000256" key="7">
    <source>
        <dbReference type="ARBA" id="ARBA00023136"/>
    </source>
</evidence>
<feature type="region of interest" description="Disordered" evidence="10">
    <location>
        <begin position="65"/>
        <end position="138"/>
    </location>
</feature>
<dbReference type="PANTHER" id="PTHR24247">
    <property type="entry name" value="5-HYDROXYTRYPTAMINE RECEPTOR"/>
    <property type="match status" value="1"/>
</dbReference>
<dbReference type="GO" id="GO:0007187">
    <property type="term" value="P:G protein-coupled receptor signaling pathway, coupled to cyclic nucleotide second messenger"/>
    <property type="evidence" value="ECO:0007669"/>
    <property type="project" value="TreeGrafter"/>
</dbReference>
<dbReference type="GO" id="GO:0007210">
    <property type="term" value="P:serotonin receptor signaling pathway"/>
    <property type="evidence" value="ECO:0007669"/>
    <property type="project" value="TreeGrafter"/>
</dbReference>
<keyword evidence="14" id="KW-1185">Reference proteome</keyword>
<dbReference type="PANTHER" id="PTHR24247:SF222">
    <property type="entry name" value="5-HYDROXYTRYPTAMINE (SEROTONIN) RECEPTOR 2B, ISOFORM E"/>
    <property type="match status" value="1"/>
</dbReference>
<dbReference type="InterPro" id="IPR000276">
    <property type="entry name" value="GPCR_Rhodpsn"/>
</dbReference>
<dbReference type="GO" id="GO:0030594">
    <property type="term" value="F:neurotransmitter receptor activity"/>
    <property type="evidence" value="ECO:0007669"/>
    <property type="project" value="TreeGrafter"/>
</dbReference>
<evidence type="ECO:0000256" key="5">
    <source>
        <dbReference type="ARBA" id="ARBA00022989"/>
    </source>
</evidence>
<dbReference type="PROSITE" id="PS50262">
    <property type="entry name" value="G_PROTEIN_RECEP_F1_2"/>
    <property type="match status" value="1"/>
</dbReference>
<comment type="subcellular location">
    <subcellularLocation>
        <location evidence="1">Cell membrane</location>
        <topology evidence="1">Multi-pass membrane protein</topology>
    </subcellularLocation>
</comment>
<feature type="transmembrane region" description="Helical" evidence="11">
    <location>
        <begin position="332"/>
        <end position="356"/>
    </location>
</feature>
<comment type="caution">
    <text evidence="13">The sequence shown here is derived from an EMBL/GenBank/DDBJ whole genome shotgun (WGS) entry which is preliminary data.</text>
</comment>
<dbReference type="GO" id="GO:0007268">
    <property type="term" value="P:chemical synaptic transmission"/>
    <property type="evidence" value="ECO:0007669"/>
    <property type="project" value="TreeGrafter"/>
</dbReference>
<accession>A0AAN9TF14</accession>
<comment type="similarity">
    <text evidence="2">Belongs to the G-protein coupled receptor 1 family.</text>
</comment>
<evidence type="ECO:0000313" key="14">
    <source>
        <dbReference type="Proteomes" id="UP001367676"/>
    </source>
</evidence>
<name>A0AAN9TF14_9HEMI</name>
<feature type="compositionally biased region" description="Pro residues" evidence="10">
    <location>
        <begin position="120"/>
        <end position="133"/>
    </location>
</feature>
<evidence type="ECO:0000256" key="8">
    <source>
        <dbReference type="ARBA" id="ARBA00023170"/>
    </source>
</evidence>
<feature type="compositionally biased region" description="Basic residues" evidence="10">
    <location>
        <begin position="76"/>
        <end position="85"/>
    </location>
</feature>
<feature type="compositionally biased region" description="Low complexity" evidence="10">
    <location>
        <begin position="225"/>
        <end position="235"/>
    </location>
</feature>
<dbReference type="AlphaFoldDB" id="A0AAN9TF14"/>
<dbReference type="SUPFAM" id="SSF81321">
    <property type="entry name" value="Family A G protein-coupled receptor-like"/>
    <property type="match status" value="1"/>
</dbReference>